<dbReference type="PANTHER" id="PTHR30480:SF13">
    <property type="entry name" value="BETA-HEXOSAMINIDASE"/>
    <property type="match status" value="1"/>
</dbReference>
<protein>
    <recommendedName>
        <fullName evidence="3">beta-N-acetylhexosaminidase</fullName>
        <ecNumber evidence="3">3.2.1.52</ecNumber>
    </recommendedName>
</protein>
<evidence type="ECO:0000256" key="1">
    <source>
        <dbReference type="ARBA" id="ARBA00001231"/>
    </source>
</evidence>
<keyword evidence="6" id="KW-0732">Signal</keyword>
<evidence type="ECO:0000256" key="6">
    <source>
        <dbReference type="SAM" id="SignalP"/>
    </source>
</evidence>
<dbReference type="InterPro" id="IPR036881">
    <property type="entry name" value="Glyco_hydro_3_C_sf"/>
</dbReference>
<dbReference type="Gene3D" id="3.40.710.10">
    <property type="entry name" value="DD-peptidase/beta-lactamase superfamily"/>
    <property type="match status" value="1"/>
</dbReference>
<dbReference type="InterPro" id="IPR001764">
    <property type="entry name" value="Glyco_hydro_3_N"/>
</dbReference>
<dbReference type="InterPro" id="IPR036962">
    <property type="entry name" value="Glyco_hydro_3_N_sf"/>
</dbReference>
<gene>
    <name evidence="9" type="ORF">H9785_06590</name>
</gene>
<dbReference type="Pfam" id="PF00933">
    <property type="entry name" value="Glyco_hydro_3"/>
    <property type="match status" value="1"/>
</dbReference>
<evidence type="ECO:0000256" key="4">
    <source>
        <dbReference type="ARBA" id="ARBA00022801"/>
    </source>
</evidence>
<dbReference type="Pfam" id="PF00144">
    <property type="entry name" value="Beta-lactamase"/>
    <property type="match status" value="1"/>
</dbReference>
<dbReference type="InterPro" id="IPR017853">
    <property type="entry name" value="GH"/>
</dbReference>
<dbReference type="Proteomes" id="UP000823860">
    <property type="component" value="Unassembled WGS sequence"/>
</dbReference>
<proteinExistence type="inferred from homology"/>
<dbReference type="EMBL" id="DWZE01000077">
    <property type="protein sequence ID" value="HJA83616.1"/>
    <property type="molecule type" value="Genomic_DNA"/>
</dbReference>
<dbReference type="PANTHER" id="PTHR30480">
    <property type="entry name" value="BETA-HEXOSAMINIDASE-RELATED"/>
    <property type="match status" value="1"/>
</dbReference>
<evidence type="ECO:0000256" key="2">
    <source>
        <dbReference type="ARBA" id="ARBA00005336"/>
    </source>
</evidence>
<feature type="signal peptide" evidence="6">
    <location>
        <begin position="1"/>
        <end position="23"/>
    </location>
</feature>
<accession>A0A9D2HS54</accession>
<dbReference type="InterPro" id="IPR012338">
    <property type="entry name" value="Beta-lactam/transpept-like"/>
</dbReference>
<comment type="similarity">
    <text evidence="2">Belongs to the glycosyl hydrolase 3 family.</text>
</comment>
<dbReference type="EC" id="3.2.1.52" evidence="3"/>
<name>A0A9D2HS54_9BACE</name>
<evidence type="ECO:0000259" key="7">
    <source>
        <dbReference type="Pfam" id="PF00144"/>
    </source>
</evidence>
<comment type="caution">
    <text evidence="9">The sequence shown here is derived from an EMBL/GenBank/DDBJ whole genome shotgun (WGS) entry which is preliminary data.</text>
</comment>
<evidence type="ECO:0000259" key="8">
    <source>
        <dbReference type="Pfam" id="PF00933"/>
    </source>
</evidence>
<dbReference type="InterPro" id="IPR001466">
    <property type="entry name" value="Beta-lactam-related"/>
</dbReference>
<feature type="domain" description="Beta-lactamase-related" evidence="7">
    <location>
        <begin position="594"/>
        <end position="973"/>
    </location>
</feature>
<evidence type="ECO:0000313" key="10">
    <source>
        <dbReference type="Proteomes" id="UP000823860"/>
    </source>
</evidence>
<dbReference type="GO" id="GO:0009254">
    <property type="term" value="P:peptidoglycan turnover"/>
    <property type="evidence" value="ECO:0007669"/>
    <property type="project" value="TreeGrafter"/>
</dbReference>
<dbReference type="Gene3D" id="3.20.20.300">
    <property type="entry name" value="Glycoside hydrolase, family 3, N-terminal domain"/>
    <property type="match status" value="1"/>
</dbReference>
<comment type="catalytic activity">
    <reaction evidence="1">
        <text>Hydrolysis of terminal non-reducing N-acetyl-D-hexosamine residues in N-acetyl-beta-D-hexosaminides.</text>
        <dbReference type="EC" id="3.2.1.52"/>
    </reaction>
</comment>
<evidence type="ECO:0000313" key="9">
    <source>
        <dbReference type="EMBL" id="HJA83616.1"/>
    </source>
</evidence>
<dbReference type="SUPFAM" id="SSF51445">
    <property type="entry name" value="(Trans)glycosidases"/>
    <property type="match status" value="1"/>
</dbReference>
<dbReference type="InterPro" id="IPR050226">
    <property type="entry name" value="NagZ_Beta-hexosaminidase"/>
</dbReference>
<reference evidence="9" key="2">
    <citation type="submission" date="2021-04" db="EMBL/GenBank/DDBJ databases">
        <authorList>
            <person name="Gilroy R."/>
        </authorList>
    </citation>
    <scope>NUCLEOTIDE SEQUENCE</scope>
    <source>
        <strain evidence="9">ChiHecec1B25-7008</strain>
    </source>
</reference>
<keyword evidence="4 9" id="KW-0378">Hydrolase</keyword>
<dbReference type="GO" id="GO:0004563">
    <property type="term" value="F:beta-N-acetylhexosaminidase activity"/>
    <property type="evidence" value="ECO:0007669"/>
    <property type="project" value="UniProtKB-EC"/>
</dbReference>
<keyword evidence="5" id="KW-0326">Glycosidase</keyword>
<dbReference type="Gene3D" id="3.40.50.1700">
    <property type="entry name" value="Glycoside hydrolase family 3 C-terminal domain"/>
    <property type="match status" value="1"/>
</dbReference>
<feature type="chain" id="PRO_5038994374" description="beta-N-acetylhexosaminidase" evidence="6">
    <location>
        <begin position="24"/>
        <end position="1006"/>
    </location>
</feature>
<feature type="domain" description="Glycoside hydrolase family 3 N-terminal" evidence="8">
    <location>
        <begin position="51"/>
        <end position="362"/>
    </location>
</feature>
<organism evidence="9 10">
    <name type="scientific">Candidatus Bacteroides intestinavium</name>
    <dbReference type="NCBI Taxonomy" id="2838469"/>
    <lineage>
        <taxon>Bacteria</taxon>
        <taxon>Pseudomonadati</taxon>
        <taxon>Bacteroidota</taxon>
        <taxon>Bacteroidia</taxon>
        <taxon>Bacteroidales</taxon>
        <taxon>Bacteroidaceae</taxon>
        <taxon>Bacteroides</taxon>
    </lineage>
</organism>
<reference evidence="9" key="1">
    <citation type="journal article" date="2021" name="PeerJ">
        <title>Extensive microbial diversity within the chicken gut microbiome revealed by metagenomics and culture.</title>
        <authorList>
            <person name="Gilroy R."/>
            <person name="Ravi A."/>
            <person name="Getino M."/>
            <person name="Pursley I."/>
            <person name="Horton D.L."/>
            <person name="Alikhan N.F."/>
            <person name="Baker D."/>
            <person name="Gharbi K."/>
            <person name="Hall N."/>
            <person name="Watson M."/>
            <person name="Adriaenssens E.M."/>
            <person name="Foster-Nyarko E."/>
            <person name="Jarju S."/>
            <person name="Secka A."/>
            <person name="Antonio M."/>
            <person name="Oren A."/>
            <person name="Chaudhuri R.R."/>
            <person name="La Ragione R."/>
            <person name="Hildebrand F."/>
            <person name="Pallen M.J."/>
        </authorList>
    </citation>
    <scope>NUCLEOTIDE SEQUENCE</scope>
    <source>
        <strain evidence="9">ChiHecec1B25-7008</strain>
    </source>
</reference>
<evidence type="ECO:0000256" key="5">
    <source>
        <dbReference type="ARBA" id="ARBA00023295"/>
    </source>
</evidence>
<sequence length="1006" mass="111153">MRKYVFLVGCLLGMILMMFPVQAQEKITPLLATDEARCQQWVDSVMSHLSLQEKIGQLLVPRVPAVADKATKKQLKEWVRKYKIGGLLFAKGTIEGQAVLTNQVQKDSKVPMLITVDGEWGLSMRLTDAPEFPRNAALGCITDNSRIEAYGREMARELRALGVHVNFAPVADVNTNPFNPVINVRSFGEDTRAVTEKVLAYSRGLESGGVLSVAKHFPGHGDTSTDSHRTLPMLRHDRARLDSVELHPFREYIRAGLGGMMVGHLQVSALEADSLLPSSLSRSIVTDLLQDDLGFSGLVFTDALDMRGVTRVPGYFAKAVKAGNDMLLVQSAVVKALNEVMAAVKDGTLTEADVDARCRKVLAWKYRLGLRQKPGKLPVKEIKGLICTPEALELTAALRREAVTVLRNYFGVLPLAPAAQGGGVAVLSMGEQNADSAFVAAMQERGGIDCLRLPWNASEEEQQAMKQKLASYSRVVVSIAGVNYAGESDVAFLAGLNLRAPLVYVFFTPYRLLPMMTPALARSNAVVLAHSAESDLQRHVAKVLFAEAGANGRLAMSVGRLFPVGAGCDVRTDMKSAAALPDDYGMKSYVLESIDRIARKGLEAGAYPGCRILIWKDGKSVYDKGFGCHSDKDTTAVRSTDLFDLASMTKTTATLLAVMKLYDEGKLKLDDKASSYLSFLRGTDKRNITIRELLLHESGLAPYIRFYMEAIDPYSVHGPYAQSWKDEWHYTQVSEHSYYCSDFKFKKGLMSDKQTRTHGLHVADGMWLNNNFKQTILNGIARSHLDAKRYVYSDLGFILLQQIVEHLTKQPLDVYVAQNFYTPMGLQRTLFRPLEKFPKAEIMPTASNDFLRRQDLCGYVHDETAAFLGGVAGNAGLFSTAEEVAAIYQLLLDGGVWQGKRYLSEETCRLFTTEKSQISRRGLGFDKPDVAIVKRSPCAPSAPETVYGHTGFTGTCVWADPASRTVYVFLSNSICPNVWNTKLGDMDIRTDIQELIFRSLYTEEAR</sequence>
<dbReference type="SUPFAM" id="SSF56601">
    <property type="entry name" value="beta-lactamase/transpeptidase-like"/>
    <property type="match status" value="1"/>
</dbReference>
<dbReference type="GO" id="GO:0005975">
    <property type="term" value="P:carbohydrate metabolic process"/>
    <property type="evidence" value="ECO:0007669"/>
    <property type="project" value="InterPro"/>
</dbReference>
<evidence type="ECO:0000256" key="3">
    <source>
        <dbReference type="ARBA" id="ARBA00012663"/>
    </source>
</evidence>
<dbReference type="AlphaFoldDB" id="A0A9D2HS54"/>